<accession>A0A2X0PGU8</accession>
<name>A0A2X0PGU8_9BASI</name>
<feature type="coiled-coil region" evidence="1">
    <location>
        <begin position="185"/>
        <end position="226"/>
    </location>
</feature>
<organism evidence="3 4">
    <name type="scientific">Microbotryum silenes-dioicae</name>
    <dbReference type="NCBI Taxonomy" id="796604"/>
    <lineage>
        <taxon>Eukaryota</taxon>
        <taxon>Fungi</taxon>
        <taxon>Dikarya</taxon>
        <taxon>Basidiomycota</taxon>
        <taxon>Pucciniomycotina</taxon>
        <taxon>Microbotryomycetes</taxon>
        <taxon>Microbotryales</taxon>
        <taxon>Microbotryaceae</taxon>
        <taxon>Microbotryum</taxon>
    </lineage>
</organism>
<dbReference type="Proteomes" id="UP000249464">
    <property type="component" value="Unassembled WGS sequence"/>
</dbReference>
<feature type="region of interest" description="Disordered" evidence="2">
    <location>
        <begin position="712"/>
        <end position="749"/>
    </location>
</feature>
<keyword evidence="4" id="KW-1185">Reference proteome</keyword>
<sequence>MQFPKAKRFASPTPDDVPPVGAYSIEAPLDPNYKRGPMCLTDKRFHDPNVLQQPDTFGLYDPADKENPLKRPRSSAVAGNGLERMKQQMDELKARISNQHEKELAKLQGKISRLEASREEGVKERQEMSKELLSLKSELRSTTTREQTLAGKLGKAEASLSKYQTLLPTLQTKLDQLTTSHADSRKRKDDEITELKDRIEKKNQELSAAKDEAKELRRAVREERWARQEMSRAGEKTVREIRERTRLSSLADRLEHGKIIATLQADLLDRESRLEEEAAYSEELRQELELAEELLEDAHLDLERLMAERAGDRQETRAEKDWRQRARSDQRDAAGLRNDVAHLDRCIELDQQRAQAATWLHDTLYADLRAQILEHEKELEIVEGELDMALNDEIPRLEEACDLANEGLEEMRDRVLELQETLGQKEGEVEELQARAIAEIERFEGSLEEERRRYADKEKEVEKERAEKRRIASLLGQARSAEAALVEERDLLLAELHEAESLRMTHQNLVANLDYLARENAATREDNVLLVEQNAELASHQNSRQKIQVHAATRAQLADSRRVSLNAKADSKIFLTIDAAIRVHDQAHLAVTSKLATSEARIVQLQSELQAYKSVSSLPFTTTSTMIKSTGRTKVTRPVLLPLEDLPPTPTPMASILGDSQSMPPPRLPIPRSTVSFAPSNMYGDFEASSTEGPTLVASSRAASRKTRRLTLIADEEDVRPSEDGGSRSRRMSNGGVRMTGKMSLSELI</sequence>
<feature type="region of interest" description="Disordered" evidence="2">
    <location>
        <begin position="686"/>
        <end position="705"/>
    </location>
</feature>
<protein>
    <submittedName>
        <fullName evidence="3">BQ5605_C037g11578 protein</fullName>
    </submittedName>
</protein>
<dbReference type="STRING" id="796604.A0A2X0PGU8"/>
<evidence type="ECO:0000313" key="3">
    <source>
        <dbReference type="EMBL" id="SGY93228.1"/>
    </source>
</evidence>
<feature type="region of interest" description="Disordered" evidence="2">
    <location>
        <begin position="105"/>
        <end position="128"/>
    </location>
</feature>
<keyword evidence="1" id="KW-0175">Coiled coil</keyword>
<proteinExistence type="predicted"/>
<dbReference type="EMBL" id="FQNC01000062">
    <property type="protein sequence ID" value="SGY93228.1"/>
    <property type="molecule type" value="Genomic_DNA"/>
</dbReference>
<dbReference type="AlphaFoldDB" id="A0A2X0PGU8"/>
<evidence type="ECO:0000256" key="1">
    <source>
        <dbReference type="SAM" id="Coils"/>
    </source>
</evidence>
<feature type="region of interest" description="Disordered" evidence="2">
    <location>
        <begin position="1"/>
        <end position="34"/>
    </location>
</feature>
<feature type="region of interest" description="Disordered" evidence="2">
    <location>
        <begin position="50"/>
        <end position="82"/>
    </location>
</feature>
<gene>
    <name evidence="3" type="primary">BQ5605_C037g11578</name>
    <name evidence="3" type="ORF">BQ5605_C037G11578</name>
</gene>
<reference evidence="3 4" key="1">
    <citation type="submission" date="2016-11" db="EMBL/GenBank/DDBJ databases">
        <authorList>
            <person name="Jaros S."/>
            <person name="Januszkiewicz K."/>
            <person name="Wedrychowicz H."/>
        </authorList>
    </citation>
    <scope>NUCLEOTIDE SEQUENCE [LARGE SCALE GENOMIC DNA]</scope>
</reference>
<feature type="region of interest" description="Disordered" evidence="2">
    <location>
        <begin position="310"/>
        <end position="329"/>
    </location>
</feature>
<feature type="coiled-coil region" evidence="1">
    <location>
        <begin position="365"/>
        <end position="467"/>
    </location>
</feature>
<feature type="coiled-coil region" evidence="1">
    <location>
        <begin position="274"/>
        <end position="308"/>
    </location>
</feature>
<feature type="compositionally biased region" description="Basic and acidic residues" evidence="2">
    <location>
        <begin position="112"/>
        <end position="128"/>
    </location>
</feature>
<evidence type="ECO:0000256" key="2">
    <source>
        <dbReference type="SAM" id="MobiDB-lite"/>
    </source>
</evidence>
<evidence type="ECO:0000313" key="4">
    <source>
        <dbReference type="Proteomes" id="UP000249464"/>
    </source>
</evidence>